<reference evidence="5 6" key="1">
    <citation type="journal article" date="2018" name="Nat. Genet.">
        <title>The Rosa genome provides new insights in the design of modern roses.</title>
        <authorList>
            <person name="Bendahmane M."/>
        </authorList>
    </citation>
    <scope>NUCLEOTIDE SEQUENCE [LARGE SCALE GENOMIC DNA]</scope>
    <source>
        <strain evidence="6">cv. Old Blush</strain>
    </source>
</reference>
<dbReference type="SUPFAM" id="SSF52540">
    <property type="entry name" value="P-loop containing nucleoside triphosphate hydrolases"/>
    <property type="match status" value="1"/>
</dbReference>
<dbReference type="EMBL" id="PDCK01000042">
    <property type="protein sequence ID" value="PRQ38039.1"/>
    <property type="molecule type" value="Genomic_DNA"/>
</dbReference>
<evidence type="ECO:0000256" key="3">
    <source>
        <dbReference type="RuleBase" id="RU361155"/>
    </source>
</evidence>
<dbReference type="Proteomes" id="UP000238479">
    <property type="component" value="Chromosome 4"/>
</dbReference>
<protein>
    <recommendedName>
        <fullName evidence="3">Sulfotransferase</fullName>
        <ecNumber evidence="3">2.8.2.-</ecNumber>
    </recommendedName>
</protein>
<comment type="caution">
    <text evidence="5">The sequence shown here is derived from an EMBL/GenBank/DDBJ whole genome shotgun (WGS) entry which is preliminary data.</text>
</comment>
<dbReference type="PANTHER" id="PTHR11783">
    <property type="entry name" value="SULFOTRANSFERASE SULT"/>
    <property type="match status" value="1"/>
</dbReference>
<dbReference type="EC" id="2.8.2.-" evidence="3"/>
<dbReference type="Gene3D" id="3.40.50.300">
    <property type="entry name" value="P-loop containing nucleotide triphosphate hydrolases"/>
    <property type="match status" value="1"/>
</dbReference>
<accession>A0A2P6QV68</accession>
<dbReference type="Pfam" id="PF00685">
    <property type="entry name" value="Sulfotransfer_1"/>
    <property type="match status" value="1"/>
</dbReference>
<dbReference type="InterPro" id="IPR000863">
    <property type="entry name" value="Sulfotransferase_dom"/>
</dbReference>
<dbReference type="AlphaFoldDB" id="A0A2P6QV68"/>
<gene>
    <name evidence="5" type="ORF">RchiOBHm_Chr4g0409371</name>
</gene>
<evidence type="ECO:0000256" key="1">
    <source>
        <dbReference type="ARBA" id="ARBA00005771"/>
    </source>
</evidence>
<sequence length="147" mass="16771">MILEGIILAQQSFRGRDKDIILAAFPKCGTTWTKAPMLAIQNQNRYGQDHSSQSFHPLLTKNPHNVVPFLELHVDKDNPIAYLDPLLSPRLLSTYSSYLPLPNSVLNYPNAWIVCNARNPKVVLVSLWAFHLKTRPPNSNNKLWQRT</sequence>
<keyword evidence="6" id="KW-1185">Reference proteome</keyword>
<keyword evidence="5" id="KW-0378">Hydrolase</keyword>
<evidence type="ECO:0000313" key="6">
    <source>
        <dbReference type="Proteomes" id="UP000238479"/>
    </source>
</evidence>
<dbReference type="GO" id="GO:0016787">
    <property type="term" value="F:hydrolase activity"/>
    <property type="evidence" value="ECO:0007669"/>
    <property type="project" value="UniProtKB-KW"/>
</dbReference>
<evidence type="ECO:0000259" key="4">
    <source>
        <dbReference type="Pfam" id="PF00685"/>
    </source>
</evidence>
<proteinExistence type="inferred from homology"/>
<feature type="domain" description="Sulfotransferase" evidence="4">
    <location>
        <begin position="17"/>
        <end position="145"/>
    </location>
</feature>
<dbReference type="InterPro" id="IPR027417">
    <property type="entry name" value="P-loop_NTPase"/>
</dbReference>
<name>A0A2P6QV68_ROSCH</name>
<comment type="similarity">
    <text evidence="1 3">Belongs to the sulfotransferase 1 family.</text>
</comment>
<dbReference type="Gramene" id="PRQ38039">
    <property type="protein sequence ID" value="PRQ38039"/>
    <property type="gene ID" value="RchiOBHm_Chr4g0409371"/>
</dbReference>
<dbReference type="OMA" id="IFRTHVP"/>
<organism evidence="5 6">
    <name type="scientific">Rosa chinensis</name>
    <name type="common">China rose</name>
    <dbReference type="NCBI Taxonomy" id="74649"/>
    <lineage>
        <taxon>Eukaryota</taxon>
        <taxon>Viridiplantae</taxon>
        <taxon>Streptophyta</taxon>
        <taxon>Embryophyta</taxon>
        <taxon>Tracheophyta</taxon>
        <taxon>Spermatophyta</taxon>
        <taxon>Magnoliopsida</taxon>
        <taxon>eudicotyledons</taxon>
        <taxon>Gunneridae</taxon>
        <taxon>Pentapetalae</taxon>
        <taxon>rosids</taxon>
        <taxon>fabids</taxon>
        <taxon>Rosales</taxon>
        <taxon>Rosaceae</taxon>
        <taxon>Rosoideae</taxon>
        <taxon>Rosoideae incertae sedis</taxon>
        <taxon>Rosa</taxon>
    </lineage>
</organism>
<keyword evidence="2 3" id="KW-0808">Transferase</keyword>
<dbReference type="GO" id="GO:0008146">
    <property type="term" value="F:sulfotransferase activity"/>
    <property type="evidence" value="ECO:0007669"/>
    <property type="project" value="InterPro"/>
</dbReference>
<evidence type="ECO:0000256" key="2">
    <source>
        <dbReference type="ARBA" id="ARBA00022679"/>
    </source>
</evidence>
<evidence type="ECO:0000313" key="5">
    <source>
        <dbReference type="EMBL" id="PRQ38039.1"/>
    </source>
</evidence>